<proteinExistence type="predicted"/>
<accession>A0A378BSM6</accession>
<name>A0A378BSM6_KLEPN</name>
<evidence type="ECO:0000313" key="2">
    <source>
        <dbReference type="Proteomes" id="UP000254387"/>
    </source>
</evidence>
<reference evidence="1 2" key="1">
    <citation type="submission" date="2018-06" db="EMBL/GenBank/DDBJ databases">
        <authorList>
            <consortium name="Pathogen Informatics"/>
            <person name="Doyle S."/>
        </authorList>
    </citation>
    <scope>NUCLEOTIDE SEQUENCE [LARGE SCALE GENOMIC DNA]</scope>
    <source>
        <strain evidence="1 2">NCTC5053</strain>
    </source>
</reference>
<organism evidence="1 2">
    <name type="scientific">Klebsiella pneumoniae</name>
    <dbReference type="NCBI Taxonomy" id="573"/>
    <lineage>
        <taxon>Bacteria</taxon>
        <taxon>Pseudomonadati</taxon>
        <taxon>Pseudomonadota</taxon>
        <taxon>Gammaproteobacteria</taxon>
        <taxon>Enterobacterales</taxon>
        <taxon>Enterobacteriaceae</taxon>
        <taxon>Klebsiella/Raoultella group</taxon>
        <taxon>Klebsiella</taxon>
        <taxon>Klebsiella pneumoniae complex</taxon>
    </lineage>
</organism>
<dbReference type="EMBL" id="UGMN01000004">
    <property type="protein sequence ID" value="STV50837.1"/>
    <property type="molecule type" value="Genomic_DNA"/>
</dbReference>
<protein>
    <submittedName>
        <fullName evidence="1">Uncharacterized protein</fullName>
    </submittedName>
</protein>
<gene>
    <name evidence="1" type="ORF">NCTC5053_05235</name>
</gene>
<evidence type="ECO:0000313" key="1">
    <source>
        <dbReference type="EMBL" id="STV50837.1"/>
    </source>
</evidence>
<dbReference type="Proteomes" id="UP000254387">
    <property type="component" value="Unassembled WGS sequence"/>
</dbReference>
<sequence>MQGDARRLAQQAKQPLADIVEFNHLPQRRQAVIGRRQVYKTGMAAVADVYPLDRRRSFSKVLPDTDARQLLAGARSQGDRPIVKTWVA</sequence>
<dbReference type="AlphaFoldDB" id="A0A378BSM6"/>